<feature type="transmembrane region" description="Helical" evidence="5">
    <location>
        <begin position="102"/>
        <end position="124"/>
    </location>
</feature>
<evidence type="ECO:0000256" key="3">
    <source>
        <dbReference type="ARBA" id="ARBA00022989"/>
    </source>
</evidence>
<dbReference type="GO" id="GO:0000271">
    <property type="term" value="P:polysaccharide biosynthetic process"/>
    <property type="evidence" value="ECO:0007669"/>
    <property type="project" value="InterPro"/>
</dbReference>
<evidence type="ECO:0000313" key="7">
    <source>
        <dbReference type="EMBL" id="KIU14975.1"/>
    </source>
</evidence>
<evidence type="ECO:0000256" key="4">
    <source>
        <dbReference type="ARBA" id="ARBA00023136"/>
    </source>
</evidence>
<evidence type="ECO:0000256" key="5">
    <source>
        <dbReference type="SAM" id="Phobius"/>
    </source>
</evidence>
<evidence type="ECO:0000256" key="1">
    <source>
        <dbReference type="ARBA" id="ARBA00004141"/>
    </source>
</evidence>
<evidence type="ECO:0000313" key="8">
    <source>
        <dbReference type="Proteomes" id="UP000032221"/>
    </source>
</evidence>
<sequence>MTVESPSGLQRAVDRFHRACELVVSRLPFGLKSIVAPTFLGFALINGCTFAVDLLLLTGLRDGLGLPLAVAVTGSYVCAFGLSYVLNRTFNFSSHSAVGPQLAVYVVVVAVNYLAFILGVSTGLSALGVEYHVARIVAGSCEAVYMYAAMRWVVFRH</sequence>
<dbReference type="Pfam" id="PF04138">
    <property type="entry name" value="GtrA_DPMS_TM"/>
    <property type="match status" value="1"/>
</dbReference>
<comment type="subcellular location">
    <subcellularLocation>
        <location evidence="1">Membrane</location>
        <topology evidence="1">Multi-pass membrane protein</topology>
    </subcellularLocation>
</comment>
<feature type="domain" description="GtrA/DPMS transmembrane" evidence="6">
    <location>
        <begin position="42"/>
        <end position="155"/>
    </location>
</feature>
<dbReference type="RefSeq" id="WP_043397819.1">
    <property type="nucleotide sequence ID" value="NZ_JXST01000034.1"/>
</dbReference>
<evidence type="ECO:0000256" key="2">
    <source>
        <dbReference type="ARBA" id="ARBA00022692"/>
    </source>
</evidence>
<keyword evidence="4 5" id="KW-0472">Membrane</keyword>
<feature type="transmembrane region" description="Helical" evidence="5">
    <location>
        <begin position="136"/>
        <end position="154"/>
    </location>
</feature>
<protein>
    <submittedName>
        <fullName evidence="7">Polysaccharide synthesis protein GtrA</fullName>
    </submittedName>
</protein>
<dbReference type="GO" id="GO:0016020">
    <property type="term" value="C:membrane"/>
    <property type="evidence" value="ECO:0007669"/>
    <property type="project" value="UniProtKB-SubCell"/>
</dbReference>
<evidence type="ECO:0000259" key="6">
    <source>
        <dbReference type="Pfam" id="PF04138"/>
    </source>
</evidence>
<keyword evidence="2 5" id="KW-0812">Transmembrane</keyword>
<dbReference type="PATRIC" id="fig|280871.6.peg.4481"/>
<accession>A0A0D1L1R4</accession>
<dbReference type="STRING" id="280871.TL10_21660"/>
<gene>
    <name evidence="7" type="ORF">TL10_21660</name>
</gene>
<dbReference type="EMBL" id="JXST01000034">
    <property type="protein sequence ID" value="KIU14975.1"/>
    <property type="molecule type" value="Genomic_DNA"/>
</dbReference>
<comment type="caution">
    <text evidence="7">The sequence shown here is derived from an EMBL/GenBank/DDBJ whole genome shotgun (WGS) entry which is preliminary data.</text>
</comment>
<dbReference type="InterPro" id="IPR007267">
    <property type="entry name" value="GtrA_DPMS_TM"/>
</dbReference>
<name>A0A0D1L1R4_9MYCO</name>
<feature type="transmembrane region" description="Helical" evidence="5">
    <location>
        <begin position="34"/>
        <end position="57"/>
    </location>
</feature>
<dbReference type="AlphaFoldDB" id="A0A0D1L1R4"/>
<reference evidence="7 8" key="1">
    <citation type="submission" date="2015-01" db="EMBL/GenBank/DDBJ databases">
        <title>Genome sequence of Mycobacterium llatzerense and Mycobacterium immunogenum recovered from brain abscess.</title>
        <authorList>
            <person name="Greninger A.L."/>
            <person name="Langelier C."/>
            <person name="Cunningham G."/>
            <person name="Chiu C.Y."/>
            <person name="Miller S."/>
        </authorList>
    </citation>
    <scope>NUCLEOTIDE SEQUENCE [LARGE SCALE GENOMIC DNA]</scope>
    <source>
        <strain evidence="7 8">CLUC14</strain>
    </source>
</reference>
<dbReference type="Proteomes" id="UP000032221">
    <property type="component" value="Unassembled WGS sequence"/>
</dbReference>
<dbReference type="OrthoDB" id="3259601at2"/>
<proteinExistence type="predicted"/>
<keyword evidence="3 5" id="KW-1133">Transmembrane helix</keyword>
<feature type="transmembrane region" description="Helical" evidence="5">
    <location>
        <begin position="64"/>
        <end position="82"/>
    </location>
</feature>
<keyword evidence="8" id="KW-1185">Reference proteome</keyword>
<organism evidence="7 8">
    <name type="scientific">Mycolicibacterium llatzerense</name>
    <dbReference type="NCBI Taxonomy" id="280871"/>
    <lineage>
        <taxon>Bacteria</taxon>
        <taxon>Bacillati</taxon>
        <taxon>Actinomycetota</taxon>
        <taxon>Actinomycetes</taxon>
        <taxon>Mycobacteriales</taxon>
        <taxon>Mycobacteriaceae</taxon>
        <taxon>Mycolicibacterium</taxon>
    </lineage>
</organism>